<feature type="chain" id="PRO_5046148900" evidence="2">
    <location>
        <begin position="20"/>
        <end position="337"/>
    </location>
</feature>
<sequence length="337" mass="36490">MKKYIYSLLAVMTMSLSSAQLSSLSQAEYFWDADPGEGNGTAITAQDGNFNSIFEKIAVNGLNAPSVGLHKFSVRVKDNSGVWGPVFTNIIIVESTTTPNPMTLTQAEYFWDTDPGEGSATLLLAIDGDLNSAIEKVAVAGLGAPSVGLHTFSIRVKDNQGVWGPTFTNSITVESTTTPLPVSLTQAEYFWDVDPGEGSATPLLAFDGNFNTAFEKLLGDAIPIVNPVGLHKFCVRVKDNQGIWGPIFTNAIYIETVLSVNPNEMADNYYFVPNPATSFIRFNKDIESITIVDLNGRQIAASISNNEVNIEGLAKGTYILKVTTPEGLTFNKKMIKR</sequence>
<evidence type="ECO:0000256" key="2">
    <source>
        <dbReference type="SAM" id="SignalP"/>
    </source>
</evidence>
<dbReference type="InterPro" id="IPR026444">
    <property type="entry name" value="Secre_tail"/>
</dbReference>
<organism evidence="4 5">
    <name type="scientific">Flavobacterium macrobrachii</name>
    <dbReference type="NCBI Taxonomy" id="591204"/>
    <lineage>
        <taxon>Bacteria</taxon>
        <taxon>Pseudomonadati</taxon>
        <taxon>Bacteroidota</taxon>
        <taxon>Flavobacteriia</taxon>
        <taxon>Flavobacteriales</taxon>
        <taxon>Flavobacteriaceae</taxon>
        <taxon>Flavobacterium</taxon>
    </lineage>
</organism>
<dbReference type="NCBIfam" id="TIGR04183">
    <property type="entry name" value="Por_Secre_tail"/>
    <property type="match status" value="1"/>
</dbReference>
<feature type="domain" description="Secretion system C-terminal sorting" evidence="3">
    <location>
        <begin position="273"/>
        <end position="335"/>
    </location>
</feature>
<comment type="caution">
    <text evidence="4">The sequence shown here is derived from an EMBL/GenBank/DDBJ whole genome shotgun (WGS) entry which is preliminary data.</text>
</comment>
<dbReference type="EMBL" id="JACSOD020000477">
    <property type="protein sequence ID" value="MBM6499366.1"/>
    <property type="molecule type" value="Genomic_DNA"/>
</dbReference>
<name>A0ABS2CWR3_9FLAO</name>
<evidence type="ECO:0000313" key="4">
    <source>
        <dbReference type="EMBL" id="MBM6499366.1"/>
    </source>
</evidence>
<dbReference type="Proteomes" id="UP000759529">
    <property type="component" value="Unassembled WGS sequence"/>
</dbReference>
<dbReference type="Pfam" id="PF18962">
    <property type="entry name" value="Por_Secre_tail"/>
    <property type="match status" value="1"/>
</dbReference>
<dbReference type="RefSeq" id="WP_187657620.1">
    <property type="nucleotide sequence ID" value="NZ_JACSOD020000477.1"/>
</dbReference>
<protein>
    <submittedName>
        <fullName evidence="4">T9SS type A sorting domain-containing protein</fullName>
    </submittedName>
</protein>
<keyword evidence="5" id="KW-1185">Reference proteome</keyword>
<evidence type="ECO:0000313" key="5">
    <source>
        <dbReference type="Proteomes" id="UP000759529"/>
    </source>
</evidence>
<keyword evidence="1 2" id="KW-0732">Signal</keyword>
<evidence type="ECO:0000256" key="1">
    <source>
        <dbReference type="ARBA" id="ARBA00022729"/>
    </source>
</evidence>
<reference evidence="4 5" key="1">
    <citation type="submission" date="2021-02" db="EMBL/GenBank/DDBJ databases">
        <authorList>
            <person name="Jung H.S."/>
            <person name="Chun B.H."/>
            <person name="Jeon C.O."/>
        </authorList>
    </citation>
    <scope>NUCLEOTIDE SEQUENCE [LARGE SCALE GENOMIC DNA]</scope>
    <source>
        <strain evidence="4 5">LMG 25203</strain>
    </source>
</reference>
<accession>A0ABS2CWR3</accession>
<evidence type="ECO:0000259" key="3">
    <source>
        <dbReference type="Pfam" id="PF18962"/>
    </source>
</evidence>
<feature type="signal peptide" evidence="2">
    <location>
        <begin position="1"/>
        <end position="19"/>
    </location>
</feature>
<proteinExistence type="predicted"/>
<gene>
    <name evidence="4" type="ORF">H9X54_008655</name>
</gene>